<dbReference type="SUPFAM" id="SSF52540">
    <property type="entry name" value="P-loop containing nucleoside triphosphate hydrolases"/>
    <property type="match status" value="1"/>
</dbReference>
<gene>
    <name evidence="5" type="ORF">SAMN05216360_11948</name>
</gene>
<dbReference type="GO" id="GO:0004713">
    <property type="term" value="F:protein tyrosine kinase activity"/>
    <property type="evidence" value="ECO:0007669"/>
    <property type="project" value="TreeGrafter"/>
</dbReference>
<organism evidence="5 6">
    <name type="scientific">Methylobacterium phyllostachyos</name>
    <dbReference type="NCBI Taxonomy" id="582672"/>
    <lineage>
        <taxon>Bacteria</taxon>
        <taxon>Pseudomonadati</taxon>
        <taxon>Pseudomonadota</taxon>
        <taxon>Alphaproteobacteria</taxon>
        <taxon>Hyphomicrobiales</taxon>
        <taxon>Methylobacteriaceae</taxon>
        <taxon>Methylobacterium</taxon>
    </lineage>
</organism>
<proteinExistence type="predicted"/>
<dbReference type="InterPro" id="IPR005702">
    <property type="entry name" value="Wzc-like_C"/>
</dbReference>
<evidence type="ECO:0000313" key="6">
    <source>
        <dbReference type="Proteomes" id="UP000198704"/>
    </source>
</evidence>
<evidence type="ECO:0000313" key="5">
    <source>
        <dbReference type="EMBL" id="SDO31661.1"/>
    </source>
</evidence>
<keyword evidence="3" id="KW-0175">Coiled coil</keyword>
<keyword evidence="4" id="KW-0472">Membrane</keyword>
<dbReference type="Gene3D" id="3.40.50.300">
    <property type="entry name" value="P-loop containing nucleotide triphosphate hydrolases"/>
    <property type="match status" value="1"/>
</dbReference>
<dbReference type="CDD" id="cd05387">
    <property type="entry name" value="BY-kinase"/>
    <property type="match status" value="1"/>
</dbReference>
<dbReference type="STRING" id="582672.SAMN05216360_11948"/>
<sequence length="732" mass="78319">MSMSLIAVDRAERPPVRAAAQESMRGSPLAAPLVRLWRRRALFATVFLLVLGLAIAALKVIQPQYVASGSVIVAEAEPGAHNASMAWIQKIGDPADIESQILVIRSPRLLRLAIDAGLTGPVLTECRYAASGGKPEPISDKKEAACQKLATDRNALVEYLQKRYTVISSGRSRIITIGYRSPLPETAQTMANALIDAFLDDQREAQASSRKAASDWLHTEISQLDASIREDETRIQTFRRRRGLLKGTNAPISAERLTSISQQLAAAEAAKADAAARLGEIETRGSRGAETAPAVLASPTIVSLKQQLSGVAAQLANQGTSLGANHPAIRALTTERASLRERIDLEIRNVAQGLRKSYDASNALAQALRSQLETAKTEAAAAMDDEASIEGMVRNAEIKRTRYADLVKRAGELETERRILTGSTRLVSLAELPQEPFSPKPVPFLAGGLVLAGVLAAAAALLRDYTDQRVRNPAQVMAGTGAPVFAQLPSLEAPGLVGRLSERRRELTLPEALERARVDPAMQTVLRNLHAHLVLAGGGESRTILVTSSKPREGKSFTAFALAGVGTASGRRVLVVECDLRRPNFDAALGLGRGPGLAGVLRGEVSPAEAVISAGRYDVIPAGMPTSESTDLLMSARMADFLRWTRRYDLILLDTPPTSLLMDASMLARHADGVLCCARYGRSQLSDIVEAVTNLRQAGGVVLGVAMTMVRSGRQPTYDAIRLPEPRNAGAA</sequence>
<dbReference type="EMBL" id="FNHS01000019">
    <property type="protein sequence ID" value="SDO31661.1"/>
    <property type="molecule type" value="Genomic_DNA"/>
</dbReference>
<feature type="coiled-coil region" evidence="3">
    <location>
        <begin position="329"/>
        <end position="385"/>
    </location>
</feature>
<evidence type="ECO:0000256" key="4">
    <source>
        <dbReference type="SAM" id="Phobius"/>
    </source>
</evidence>
<dbReference type="PANTHER" id="PTHR32309">
    <property type="entry name" value="TYROSINE-PROTEIN KINASE"/>
    <property type="match status" value="1"/>
</dbReference>
<evidence type="ECO:0000256" key="1">
    <source>
        <dbReference type="ARBA" id="ARBA00022741"/>
    </source>
</evidence>
<keyword evidence="4" id="KW-0812">Transmembrane</keyword>
<feature type="transmembrane region" description="Helical" evidence="4">
    <location>
        <begin position="41"/>
        <end position="61"/>
    </location>
</feature>
<evidence type="ECO:0000256" key="3">
    <source>
        <dbReference type="SAM" id="Coils"/>
    </source>
</evidence>
<keyword evidence="4" id="KW-1133">Transmembrane helix</keyword>
<keyword evidence="6" id="KW-1185">Reference proteome</keyword>
<keyword evidence="2" id="KW-0067">ATP-binding</keyword>
<dbReference type="GO" id="GO:0005886">
    <property type="term" value="C:plasma membrane"/>
    <property type="evidence" value="ECO:0007669"/>
    <property type="project" value="TreeGrafter"/>
</dbReference>
<dbReference type="InterPro" id="IPR027417">
    <property type="entry name" value="P-loop_NTPase"/>
</dbReference>
<accession>A0A1H0IKU5</accession>
<keyword evidence="1" id="KW-0547">Nucleotide-binding</keyword>
<name>A0A1H0IKU5_9HYPH</name>
<evidence type="ECO:0000256" key="2">
    <source>
        <dbReference type="ARBA" id="ARBA00022840"/>
    </source>
</evidence>
<protein>
    <submittedName>
        <fullName evidence="5">Uncharacterized protein involved in exopolysaccharide biosynthesis</fullName>
    </submittedName>
</protein>
<reference evidence="6" key="1">
    <citation type="submission" date="2016-10" db="EMBL/GenBank/DDBJ databases">
        <authorList>
            <person name="Varghese N."/>
            <person name="Submissions S."/>
        </authorList>
    </citation>
    <scope>NUCLEOTIDE SEQUENCE [LARGE SCALE GENOMIC DNA]</scope>
    <source>
        <strain evidence="6">BL47</strain>
    </source>
</reference>
<dbReference type="AlphaFoldDB" id="A0A1H0IKU5"/>
<dbReference type="InterPro" id="IPR050445">
    <property type="entry name" value="Bact_polysacc_biosynth/exp"/>
</dbReference>
<dbReference type="PANTHER" id="PTHR32309:SF13">
    <property type="entry name" value="FERRIC ENTEROBACTIN TRANSPORT PROTEIN FEPE"/>
    <property type="match status" value="1"/>
</dbReference>
<dbReference type="Proteomes" id="UP000198704">
    <property type="component" value="Unassembled WGS sequence"/>
</dbReference>